<dbReference type="InterPro" id="IPR011701">
    <property type="entry name" value="MFS"/>
</dbReference>
<feature type="transmembrane region" description="Helical" evidence="8">
    <location>
        <begin position="304"/>
        <end position="327"/>
    </location>
</feature>
<sequence length="404" mass="44192">MKVEQPILGSTGTLFFLVVVSAFPPLTTDLYLPALPTMVETLNTTQTMVNLTLSVYFVAYALGLLFWGPLSEKFGRKPIMLFGLGIYVIASLLCALSNNIEMLIGARLLQAFGGSAVTVVATAIVKDLYDGREREKIMATIMSLVIIAPMVAPILGAFLLKIGSWHMMFYALAIFGAISTLLTVFYRETLQHRYTGSVLRSWGRIAVVTNNPKFVSLLAIFTIPPMTLMAFLAAGSYIYIDGFGLSEQMFSYAFAFNALVASFGPSIYMKLSRTIAVQKIITVFFIILMFLGVLTYSIGHLSPWIFAFLAAPATLVVIATRVPGINLMLDQQSGDTGSAVAVIQFCSMMAGAIGMTLVSLRPDDLIHNLGIIQFSIGAIVSLLWFMVKKRPFVVDNIPKQQDHI</sequence>
<organism evidence="10 11">
    <name type="scientific">Shewanella polaris</name>
    <dbReference type="NCBI Taxonomy" id="2588449"/>
    <lineage>
        <taxon>Bacteria</taxon>
        <taxon>Pseudomonadati</taxon>
        <taxon>Pseudomonadota</taxon>
        <taxon>Gammaproteobacteria</taxon>
        <taxon>Alteromonadales</taxon>
        <taxon>Shewanellaceae</taxon>
        <taxon>Shewanella</taxon>
    </lineage>
</organism>
<dbReference type="CDD" id="cd17320">
    <property type="entry name" value="MFS_MdfA_MDR_like"/>
    <property type="match status" value="1"/>
</dbReference>
<dbReference type="GO" id="GO:1990961">
    <property type="term" value="P:xenobiotic detoxification by transmembrane export across the plasma membrane"/>
    <property type="evidence" value="ECO:0007669"/>
    <property type="project" value="InterPro"/>
</dbReference>
<name>A0A4Y5YEZ2_9GAMM</name>
<accession>A0A4Y5YEZ2</accession>
<evidence type="ECO:0000256" key="2">
    <source>
        <dbReference type="ARBA" id="ARBA00006236"/>
    </source>
</evidence>
<dbReference type="Gene3D" id="1.20.1720.10">
    <property type="entry name" value="Multidrug resistance protein D"/>
    <property type="match status" value="1"/>
</dbReference>
<keyword evidence="3 8" id="KW-0813">Transport</keyword>
<keyword evidence="7 8" id="KW-0472">Membrane</keyword>
<feature type="transmembrane region" description="Helical" evidence="8">
    <location>
        <begin position="104"/>
        <end position="125"/>
    </location>
</feature>
<evidence type="ECO:0000259" key="9">
    <source>
        <dbReference type="PROSITE" id="PS50850"/>
    </source>
</evidence>
<evidence type="ECO:0000256" key="4">
    <source>
        <dbReference type="ARBA" id="ARBA00022475"/>
    </source>
</evidence>
<dbReference type="NCBIfam" id="TIGR00710">
    <property type="entry name" value="efflux_Bcr_CflA"/>
    <property type="match status" value="1"/>
</dbReference>
<dbReference type="AlphaFoldDB" id="A0A4Y5YEZ2"/>
<feature type="transmembrane region" description="Helical" evidence="8">
    <location>
        <begin position="79"/>
        <end position="98"/>
    </location>
</feature>
<dbReference type="Proteomes" id="UP000319809">
    <property type="component" value="Chromosome"/>
</dbReference>
<evidence type="ECO:0000313" key="10">
    <source>
        <dbReference type="EMBL" id="QDE31178.1"/>
    </source>
</evidence>
<feature type="transmembrane region" description="Helical" evidence="8">
    <location>
        <begin position="250"/>
        <end position="268"/>
    </location>
</feature>
<dbReference type="EMBL" id="CP041036">
    <property type="protein sequence ID" value="QDE31178.1"/>
    <property type="molecule type" value="Genomic_DNA"/>
</dbReference>
<keyword evidence="11" id="KW-1185">Reference proteome</keyword>
<feature type="transmembrane region" description="Helical" evidence="8">
    <location>
        <begin position="137"/>
        <end position="159"/>
    </location>
</feature>
<dbReference type="SUPFAM" id="SSF103473">
    <property type="entry name" value="MFS general substrate transporter"/>
    <property type="match status" value="1"/>
</dbReference>
<dbReference type="GO" id="GO:0005886">
    <property type="term" value="C:plasma membrane"/>
    <property type="evidence" value="ECO:0007669"/>
    <property type="project" value="UniProtKB-SubCell"/>
</dbReference>
<evidence type="ECO:0000256" key="6">
    <source>
        <dbReference type="ARBA" id="ARBA00022989"/>
    </source>
</evidence>
<keyword evidence="8" id="KW-0997">Cell inner membrane</keyword>
<evidence type="ECO:0000256" key="8">
    <source>
        <dbReference type="RuleBase" id="RU365088"/>
    </source>
</evidence>
<gene>
    <name evidence="10" type="ORF">FH971_09450</name>
</gene>
<feature type="transmembrane region" description="Helical" evidence="8">
    <location>
        <begin position="214"/>
        <end position="238"/>
    </location>
</feature>
<dbReference type="GO" id="GO:0042910">
    <property type="term" value="F:xenobiotic transmembrane transporter activity"/>
    <property type="evidence" value="ECO:0007669"/>
    <property type="project" value="InterPro"/>
</dbReference>
<proteinExistence type="inferred from homology"/>
<evidence type="ECO:0000256" key="3">
    <source>
        <dbReference type="ARBA" id="ARBA00022448"/>
    </source>
</evidence>
<keyword evidence="4" id="KW-1003">Cell membrane</keyword>
<feature type="transmembrane region" description="Helical" evidence="8">
    <location>
        <begin position="366"/>
        <end position="387"/>
    </location>
</feature>
<comment type="similarity">
    <text evidence="2 8">Belongs to the major facilitator superfamily. Bcr/CmlA family.</text>
</comment>
<keyword evidence="5 8" id="KW-0812">Transmembrane</keyword>
<dbReference type="PROSITE" id="PS50850">
    <property type="entry name" value="MFS"/>
    <property type="match status" value="1"/>
</dbReference>
<evidence type="ECO:0000256" key="1">
    <source>
        <dbReference type="ARBA" id="ARBA00004651"/>
    </source>
</evidence>
<evidence type="ECO:0000313" key="11">
    <source>
        <dbReference type="Proteomes" id="UP000319809"/>
    </source>
</evidence>
<protein>
    <recommendedName>
        <fullName evidence="8">Bcr/CflA family efflux transporter</fullName>
    </recommendedName>
</protein>
<dbReference type="InterPro" id="IPR020846">
    <property type="entry name" value="MFS_dom"/>
</dbReference>
<feature type="transmembrane region" description="Helical" evidence="8">
    <location>
        <begin position="165"/>
        <end position="186"/>
    </location>
</feature>
<dbReference type="PANTHER" id="PTHR23502:SF132">
    <property type="entry name" value="POLYAMINE TRANSPORTER 2-RELATED"/>
    <property type="match status" value="1"/>
</dbReference>
<comment type="subcellular location">
    <subcellularLocation>
        <location evidence="8">Cell inner membrane</location>
        <topology evidence="8">Multi-pass membrane protein</topology>
    </subcellularLocation>
    <subcellularLocation>
        <location evidence="1">Cell membrane</location>
        <topology evidence="1">Multi-pass membrane protein</topology>
    </subcellularLocation>
</comment>
<dbReference type="Pfam" id="PF07690">
    <property type="entry name" value="MFS_1"/>
    <property type="match status" value="1"/>
</dbReference>
<evidence type="ECO:0000256" key="5">
    <source>
        <dbReference type="ARBA" id="ARBA00022692"/>
    </source>
</evidence>
<dbReference type="InterPro" id="IPR036259">
    <property type="entry name" value="MFS_trans_sf"/>
</dbReference>
<comment type="caution">
    <text evidence="8">Lacks conserved residue(s) required for the propagation of feature annotation.</text>
</comment>
<reference evidence="10 11" key="1">
    <citation type="submission" date="2019-06" db="EMBL/GenBank/DDBJ databases">
        <title>The genome of Shewanella sp. SM1901.</title>
        <authorList>
            <person name="Cha Q."/>
        </authorList>
    </citation>
    <scope>NUCLEOTIDE SEQUENCE [LARGE SCALE GENOMIC DNA]</scope>
    <source>
        <strain evidence="10 11">SM1901</strain>
    </source>
</reference>
<feature type="transmembrane region" description="Helical" evidence="8">
    <location>
        <begin position="339"/>
        <end position="360"/>
    </location>
</feature>
<evidence type="ECO:0000256" key="7">
    <source>
        <dbReference type="ARBA" id="ARBA00023136"/>
    </source>
</evidence>
<dbReference type="PANTHER" id="PTHR23502">
    <property type="entry name" value="MAJOR FACILITATOR SUPERFAMILY"/>
    <property type="match status" value="1"/>
</dbReference>
<dbReference type="InterPro" id="IPR004812">
    <property type="entry name" value="Efflux_drug-R_Bcr/CmlA"/>
</dbReference>
<feature type="transmembrane region" description="Helical" evidence="8">
    <location>
        <begin position="280"/>
        <end position="298"/>
    </location>
</feature>
<feature type="domain" description="Major facilitator superfamily (MFS) profile" evidence="9">
    <location>
        <begin position="13"/>
        <end position="404"/>
    </location>
</feature>
<dbReference type="KEGG" id="spol:FH971_09450"/>
<keyword evidence="6 8" id="KW-1133">Transmembrane helix</keyword>
<dbReference type="RefSeq" id="WP_140234128.1">
    <property type="nucleotide sequence ID" value="NZ_CP041036.1"/>
</dbReference>
<feature type="transmembrane region" description="Helical" evidence="8">
    <location>
        <begin position="46"/>
        <end position="67"/>
    </location>
</feature>